<dbReference type="AlphaFoldDB" id="A0A6N3SZA3"/>
<evidence type="ECO:0008006" key="6">
    <source>
        <dbReference type="Google" id="ProtNLM"/>
    </source>
</evidence>
<evidence type="ECO:0000313" key="4">
    <source>
        <dbReference type="Proteomes" id="UP000032673"/>
    </source>
</evidence>
<name>A0A6N3SZA3_9PROT</name>
<sequence length="436" mass="47618">MQVQPAASTAPQPGADAPKPHVGNLFHPKNGVATSYWDGLEGHLSVEAGITGNPWTRSGRNFGQYYNDRANTITMNQIMGSLSHPVTDVGGGYGIGFVLEAMYGSDARYDPTIGMGERAISGLYQWAPTQVHLDAHLPWIFRHGIDVQIGQMYGLMGAEGTPALARPFYTFNYASDYIVPFQTVGIVATLHLTKHMDWILGIDAGNSTTFGASGNNNKPKGYFGFAFNHLLDGKLDIHAVGRFGPEGNNGRPVTSPDGWSSSGIGPAANHLMQYNGDIMATYHLNSKLSVTVDGTYLHDNATRDDVYGVTSYLAWDIKPWLTLNMRGEVFRDNTGGTVSEYASTTSYTRSLSNRPYSYYAAPPTTYGELTVGASYRPEFVNKHLGLGKFTIRPEVRLDKSLNGTRPFNQAGTQQNPIVTNGTNNMLWFNCDAVWAF</sequence>
<feature type="compositionally biased region" description="Polar residues" evidence="1">
    <location>
        <begin position="1"/>
        <end position="11"/>
    </location>
</feature>
<proteinExistence type="predicted"/>
<accession>A0A6N3SZA3</accession>
<comment type="caution">
    <text evidence="3">The sequence shown here is derived from an EMBL/GenBank/DDBJ whole genome shotgun (WGS) entry which is preliminary data.</text>
</comment>
<evidence type="ECO:0000256" key="1">
    <source>
        <dbReference type="SAM" id="MobiDB-lite"/>
    </source>
</evidence>
<dbReference type="Proteomes" id="UP000032673">
    <property type="component" value="Unassembled WGS sequence"/>
</dbReference>
<keyword evidence="4" id="KW-1185">Reference proteome</keyword>
<organism evidence="3 5">
    <name type="scientific">Acetobacter indonesiensis</name>
    <dbReference type="NCBI Taxonomy" id="104101"/>
    <lineage>
        <taxon>Bacteria</taxon>
        <taxon>Pseudomonadati</taxon>
        <taxon>Pseudomonadota</taxon>
        <taxon>Alphaproteobacteria</taxon>
        <taxon>Acetobacterales</taxon>
        <taxon>Acetobacteraceae</taxon>
        <taxon>Acetobacter</taxon>
    </lineage>
</organism>
<dbReference type="Proteomes" id="UP000321104">
    <property type="component" value="Unassembled WGS sequence"/>
</dbReference>
<dbReference type="InterPro" id="IPR011486">
    <property type="entry name" value="BBP2"/>
</dbReference>
<reference evidence="3 5" key="2">
    <citation type="submission" date="2019-07" db="EMBL/GenBank/DDBJ databases">
        <title>Whole genome shotgun sequence of Acetobacter indonesiensis NBRC 16471.</title>
        <authorList>
            <person name="Hosoyama A."/>
            <person name="Uohara A."/>
            <person name="Ohji S."/>
            <person name="Ichikawa N."/>
        </authorList>
    </citation>
    <scope>NUCLEOTIDE SEQUENCE [LARGE SCALE GENOMIC DNA]</scope>
    <source>
        <strain evidence="3 5">NBRC 16471</strain>
    </source>
</reference>
<reference evidence="2 4" key="1">
    <citation type="submission" date="2012-11" db="EMBL/GenBank/DDBJ databases">
        <title>Whole genome sequence of Acetobacter indonesiensis 5H-1.</title>
        <authorList>
            <person name="Azuma Y."/>
            <person name="Higashiura N."/>
            <person name="Hirakawa H."/>
            <person name="Matsushita K."/>
        </authorList>
    </citation>
    <scope>NUCLEOTIDE SEQUENCE [LARGE SCALE GENOMIC DNA]</scope>
    <source>
        <strain evidence="2 4">5H-1</strain>
    </source>
</reference>
<dbReference type="EMBL" id="BAMW01000006">
    <property type="protein sequence ID" value="GAN62254.1"/>
    <property type="molecule type" value="Genomic_DNA"/>
</dbReference>
<feature type="region of interest" description="Disordered" evidence="1">
    <location>
        <begin position="1"/>
        <end position="24"/>
    </location>
</feature>
<evidence type="ECO:0000313" key="3">
    <source>
        <dbReference type="EMBL" id="GEN02222.1"/>
    </source>
</evidence>
<evidence type="ECO:0000313" key="2">
    <source>
        <dbReference type="EMBL" id="GAN62254.1"/>
    </source>
</evidence>
<gene>
    <name evidence="2" type="ORF">Abin_006_244</name>
    <name evidence="3" type="ORF">AIN02nite_02470</name>
</gene>
<protein>
    <recommendedName>
        <fullName evidence="6">Porin</fullName>
    </recommendedName>
</protein>
<dbReference type="Pfam" id="PF07642">
    <property type="entry name" value="BBP2"/>
    <property type="match status" value="1"/>
</dbReference>
<evidence type="ECO:0000313" key="5">
    <source>
        <dbReference type="Proteomes" id="UP000321104"/>
    </source>
</evidence>
<dbReference type="EMBL" id="BJXQ01000001">
    <property type="protein sequence ID" value="GEN02222.1"/>
    <property type="molecule type" value="Genomic_DNA"/>
</dbReference>